<dbReference type="InterPro" id="IPR041232">
    <property type="entry name" value="NPL"/>
</dbReference>
<accession>C9ZUJ4</accession>
<protein>
    <submittedName>
        <fullName evidence="2">Nucleolar RNA-binding protein, truncated</fullName>
    </submittedName>
</protein>
<name>C9ZUJ4_TRYB9</name>
<dbReference type="VEuPathDB" id="TriTrypDB:Tbg972.8.350"/>
<evidence type="ECO:0000313" key="2">
    <source>
        <dbReference type="EMBL" id="CBH13082.1"/>
    </source>
</evidence>
<dbReference type="OrthoDB" id="1902587at2759"/>
<dbReference type="KEGG" id="tbg:TbgDal_VIII350"/>
<dbReference type="Pfam" id="PF17800">
    <property type="entry name" value="NPL"/>
    <property type="match status" value="1"/>
</dbReference>
<evidence type="ECO:0000313" key="3">
    <source>
        <dbReference type="Proteomes" id="UP000002316"/>
    </source>
</evidence>
<reference evidence="3" key="1">
    <citation type="journal article" date="2010" name="PLoS Negl. Trop. Dis.">
        <title>The genome sequence of Trypanosoma brucei gambiense, causative agent of chronic human african trypanosomiasis.</title>
        <authorList>
            <person name="Jackson A.P."/>
            <person name="Sanders M."/>
            <person name="Berry A."/>
            <person name="McQuillan J."/>
            <person name="Aslett M.A."/>
            <person name="Quail M.A."/>
            <person name="Chukualim B."/>
            <person name="Capewell P."/>
            <person name="MacLeod A."/>
            <person name="Melville S.E."/>
            <person name="Gibson W."/>
            <person name="Barry J.D."/>
            <person name="Berriman M."/>
            <person name="Hertz-Fowler C."/>
        </authorList>
    </citation>
    <scope>NUCLEOTIDE SEQUENCE [LARGE SCALE GENOMIC DNA]</scope>
    <source>
        <strain evidence="3">MHOM/CI/86/DAL972</strain>
    </source>
</reference>
<proteinExistence type="predicted"/>
<dbReference type="FunFam" id="2.60.120.340:FF:000009">
    <property type="entry name" value="Nucleolar RNA-binding protein, truncated"/>
    <property type="match status" value="1"/>
</dbReference>
<sequence>MLSPLSPIHFVFSISKGVLHLTFVKGFYGVEVSAGQKVKPKIPEDHVLRLTQIAVPANASGAITLVISFKGKEFTIATLDPKRSLFQMGIDLVLTAEQGTTLSATGSGSVHLTLALFVI</sequence>
<dbReference type="RefSeq" id="XP_011775359.1">
    <property type="nucleotide sequence ID" value="XM_011777057.1"/>
</dbReference>
<dbReference type="GeneID" id="23863536"/>
<feature type="domain" description="Nucleoplasmin-like" evidence="1">
    <location>
        <begin position="27"/>
        <end position="113"/>
    </location>
</feature>
<dbReference type="AlphaFoldDB" id="C9ZUJ4"/>
<organism evidence="2 3">
    <name type="scientific">Trypanosoma brucei gambiense (strain MHOM/CI/86/DAL972)</name>
    <dbReference type="NCBI Taxonomy" id="679716"/>
    <lineage>
        <taxon>Eukaryota</taxon>
        <taxon>Discoba</taxon>
        <taxon>Euglenozoa</taxon>
        <taxon>Kinetoplastea</taxon>
        <taxon>Metakinetoplastina</taxon>
        <taxon>Trypanosomatida</taxon>
        <taxon>Trypanosomatidae</taxon>
        <taxon>Trypanosoma</taxon>
    </lineage>
</organism>
<gene>
    <name evidence="2" type="ORF">TbgDal_VIII350</name>
</gene>
<dbReference type="Proteomes" id="UP000002316">
    <property type="component" value="Chromosome 8"/>
</dbReference>
<dbReference type="EMBL" id="FN554971">
    <property type="protein sequence ID" value="CBH13082.1"/>
    <property type="molecule type" value="Genomic_DNA"/>
</dbReference>
<evidence type="ECO:0000259" key="1">
    <source>
        <dbReference type="Pfam" id="PF17800"/>
    </source>
</evidence>
<dbReference type="Gene3D" id="2.60.120.340">
    <property type="entry name" value="Nucleoplasmin core domain"/>
    <property type="match status" value="1"/>
</dbReference>